<dbReference type="PANTHER" id="PTHR33992:SF1">
    <property type="entry name" value="RIBONUCLEASE P PROTEIN COMPONENT"/>
    <property type="match status" value="1"/>
</dbReference>
<dbReference type="HAMAP" id="MF_00227">
    <property type="entry name" value="RNase_P"/>
    <property type="match status" value="1"/>
</dbReference>
<evidence type="ECO:0000256" key="4">
    <source>
        <dbReference type="ARBA" id="ARBA00022759"/>
    </source>
</evidence>
<reference evidence="9" key="1">
    <citation type="submission" date="2022-05" db="EMBL/GenBank/DDBJ databases">
        <title>Using nanopore sequencing to obtain complete genomes from saliva samples.</title>
        <authorList>
            <person name="Baker J.L."/>
        </authorList>
    </citation>
    <scope>NUCLEOTIDE SEQUENCE</scope>
    <source>
        <strain evidence="9">JCVI-JB-Ag32</strain>
    </source>
</reference>
<evidence type="ECO:0000256" key="1">
    <source>
        <dbReference type="ARBA" id="ARBA00002663"/>
    </source>
</evidence>
<dbReference type="InterPro" id="IPR000100">
    <property type="entry name" value="RNase_P"/>
</dbReference>
<protein>
    <recommendedName>
        <fullName evidence="7 8">Ribonuclease P protein component</fullName>
        <shortName evidence="7">RNase P protein</shortName>
        <shortName evidence="7">RNaseP protein</shortName>
        <ecNumber evidence="7 8">3.1.26.5</ecNumber>
    </recommendedName>
    <alternativeName>
        <fullName evidence="7">Protein C5</fullName>
    </alternativeName>
</protein>
<keyword evidence="5 7" id="KW-0378">Hydrolase</keyword>
<organism evidence="9 10">
    <name type="scientific">Actinomyces graevenitzii</name>
    <dbReference type="NCBI Taxonomy" id="55565"/>
    <lineage>
        <taxon>Bacteria</taxon>
        <taxon>Bacillati</taxon>
        <taxon>Actinomycetota</taxon>
        <taxon>Actinomycetes</taxon>
        <taxon>Actinomycetales</taxon>
        <taxon>Actinomycetaceae</taxon>
        <taxon>Actinomyces</taxon>
    </lineage>
</organism>
<comment type="subunit">
    <text evidence="7">Consists of a catalytic RNA component (M1 or rnpB) and a protein subunit.</text>
</comment>
<evidence type="ECO:0000256" key="5">
    <source>
        <dbReference type="ARBA" id="ARBA00022801"/>
    </source>
</evidence>
<comment type="function">
    <text evidence="1 7">RNaseP catalyzes the removal of the 5'-leader sequence from pre-tRNA to produce the mature 5'-terminus. It can also cleave other RNA substrates such as 4.5S RNA. The protein component plays an auxiliary but essential role in vivo by binding to the 5'-leader sequence and broadening the substrate specificity of the ribozyme.</text>
</comment>
<proteinExistence type="inferred from homology"/>
<dbReference type="AlphaFoldDB" id="A0A929MHR4"/>
<keyword evidence="4 7" id="KW-0255">Endonuclease</keyword>
<keyword evidence="6 7" id="KW-0694">RNA-binding</keyword>
<evidence type="ECO:0000256" key="3">
    <source>
        <dbReference type="ARBA" id="ARBA00022722"/>
    </source>
</evidence>
<dbReference type="InterPro" id="IPR020539">
    <property type="entry name" value="RNase_P_CS"/>
</dbReference>
<accession>A0A929MHR4</accession>
<gene>
    <name evidence="7 9" type="primary">rnpA</name>
    <name evidence="9" type="ORF">M3I41_09105</name>
</gene>
<dbReference type="SUPFAM" id="SSF54211">
    <property type="entry name" value="Ribosomal protein S5 domain 2-like"/>
    <property type="match status" value="1"/>
</dbReference>
<evidence type="ECO:0000256" key="6">
    <source>
        <dbReference type="ARBA" id="ARBA00022884"/>
    </source>
</evidence>
<dbReference type="EMBL" id="CP097095">
    <property type="protein sequence ID" value="UQF79703.1"/>
    <property type="molecule type" value="Genomic_DNA"/>
</dbReference>
<dbReference type="PROSITE" id="PS00648">
    <property type="entry name" value="RIBONUCLEASE_P"/>
    <property type="match status" value="1"/>
</dbReference>
<dbReference type="Gene3D" id="3.30.230.10">
    <property type="match status" value="1"/>
</dbReference>
<dbReference type="InterPro" id="IPR020568">
    <property type="entry name" value="Ribosomal_Su5_D2-typ_SF"/>
</dbReference>
<dbReference type="KEGG" id="agh:M3I41_09105"/>
<dbReference type="GO" id="GO:0001682">
    <property type="term" value="P:tRNA 5'-leader removal"/>
    <property type="evidence" value="ECO:0007669"/>
    <property type="project" value="UniProtKB-UniRule"/>
</dbReference>
<dbReference type="InterPro" id="IPR014721">
    <property type="entry name" value="Ribsml_uS5_D2-typ_fold_subgr"/>
</dbReference>
<comment type="catalytic activity">
    <reaction evidence="7">
        <text>Endonucleolytic cleavage of RNA, removing 5'-extranucleotides from tRNA precursor.</text>
        <dbReference type="EC" id="3.1.26.5"/>
    </reaction>
</comment>
<dbReference type="GO" id="GO:0004526">
    <property type="term" value="F:ribonuclease P activity"/>
    <property type="evidence" value="ECO:0007669"/>
    <property type="project" value="UniProtKB-UniRule"/>
</dbReference>
<name>A0A929MHR4_9ACTO</name>
<evidence type="ECO:0000256" key="2">
    <source>
        <dbReference type="ARBA" id="ARBA00022694"/>
    </source>
</evidence>
<evidence type="ECO:0000313" key="9">
    <source>
        <dbReference type="EMBL" id="UQF79703.1"/>
    </source>
</evidence>
<keyword evidence="3 7" id="KW-0540">Nuclease</keyword>
<dbReference type="Pfam" id="PF00825">
    <property type="entry name" value="Ribonuclease_P"/>
    <property type="match status" value="1"/>
</dbReference>
<evidence type="ECO:0000256" key="8">
    <source>
        <dbReference type="NCBIfam" id="TIGR00188"/>
    </source>
</evidence>
<sequence>MLSAPHRMLRSEDFAAAVKGGVRSGNRALVVHLNADDDGGNSPALVGVVVPKKQVARATHRNRIKRRLRALLAARVDLLPAGSRLVVRGLAGADGASSQQLARQLDRALARVGVAVPQSVPGQLAPGGESV</sequence>
<evidence type="ECO:0000256" key="7">
    <source>
        <dbReference type="HAMAP-Rule" id="MF_00227"/>
    </source>
</evidence>
<dbReference type="GO" id="GO:0042781">
    <property type="term" value="F:3'-tRNA processing endoribonuclease activity"/>
    <property type="evidence" value="ECO:0007669"/>
    <property type="project" value="TreeGrafter"/>
</dbReference>
<comment type="similarity">
    <text evidence="7">Belongs to the RnpA family.</text>
</comment>
<dbReference type="GO" id="GO:0000049">
    <property type="term" value="F:tRNA binding"/>
    <property type="evidence" value="ECO:0007669"/>
    <property type="project" value="UniProtKB-UniRule"/>
</dbReference>
<dbReference type="NCBIfam" id="TIGR00188">
    <property type="entry name" value="rnpA"/>
    <property type="match status" value="1"/>
</dbReference>
<dbReference type="EC" id="3.1.26.5" evidence="7 8"/>
<keyword evidence="2 7" id="KW-0819">tRNA processing</keyword>
<dbReference type="Proteomes" id="UP000830236">
    <property type="component" value="Chromosome"/>
</dbReference>
<dbReference type="GO" id="GO:0030677">
    <property type="term" value="C:ribonuclease P complex"/>
    <property type="evidence" value="ECO:0007669"/>
    <property type="project" value="TreeGrafter"/>
</dbReference>
<evidence type="ECO:0000313" key="10">
    <source>
        <dbReference type="Proteomes" id="UP000830236"/>
    </source>
</evidence>
<dbReference type="PANTHER" id="PTHR33992">
    <property type="entry name" value="RIBONUCLEASE P PROTEIN COMPONENT"/>
    <property type="match status" value="1"/>
</dbReference>